<organism evidence="2 3">
    <name type="scientific">Fusarium irregulare</name>
    <dbReference type="NCBI Taxonomy" id="2494466"/>
    <lineage>
        <taxon>Eukaryota</taxon>
        <taxon>Fungi</taxon>
        <taxon>Dikarya</taxon>
        <taxon>Ascomycota</taxon>
        <taxon>Pezizomycotina</taxon>
        <taxon>Sordariomycetes</taxon>
        <taxon>Hypocreomycetidae</taxon>
        <taxon>Hypocreales</taxon>
        <taxon>Nectriaceae</taxon>
        <taxon>Fusarium</taxon>
        <taxon>Fusarium incarnatum-equiseti species complex</taxon>
    </lineage>
</organism>
<dbReference type="Proteomes" id="UP001152130">
    <property type="component" value="Unassembled WGS sequence"/>
</dbReference>
<gene>
    <name evidence="2" type="ORF">NW766_003363</name>
</gene>
<dbReference type="OrthoDB" id="5062850at2759"/>
<proteinExistence type="predicted"/>
<evidence type="ECO:0000313" key="2">
    <source>
        <dbReference type="EMBL" id="KAJ4019620.1"/>
    </source>
</evidence>
<feature type="region of interest" description="Disordered" evidence="1">
    <location>
        <begin position="307"/>
        <end position="333"/>
    </location>
</feature>
<keyword evidence="3" id="KW-1185">Reference proteome</keyword>
<protein>
    <submittedName>
        <fullName evidence="2">Uncharacterized protein</fullName>
    </submittedName>
</protein>
<evidence type="ECO:0000256" key="1">
    <source>
        <dbReference type="SAM" id="MobiDB-lite"/>
    </source>
</evidence>
<evidence type="ECO:0000313" key="3">
    <source>
        <dbReference type="Proteomes" id="UP001152130"/>
    </source>
</evidence>
<dbReference type="EMBL" id="JAPDHF010000004">
    <property type="protein sequence ID" value="KAJ4019620.1"/>
    <property type="molecule type" value="Genomic_DNA"/>
</dbReference>
<accession>A0A9W8UE20</accession>
<reference evidence="2" key="1">
    <citation type="submission" date="2022-10" db="EMBL/GenBank/DDBJ databases">
        <title>Fusarium specimens isolated from Avocado Roots.</title>
        <authorList>
            <person name="Stajich J."/>
            <person name="Roper C."/>
            <person name="Heimlech-Rivalta G."/>
        </authorList>
    </citation>
    <scope>NUCLEOTIDE SEQUENCE</scope>
    <source>
        <strain evidence="2">CF00143</strain>
    </source>
</reference>
<dbReference type="AlphaFoldDB" id="A0A9W8UE20"/>
<name>A0A9W8UE20_9HYPO</name>
<comment type="caution">
    <text evidence="2">The sequence shown here is derived from an EMBL/GenBank/DDBJ whole genome shotgun (WGS) entry which is preliminary data.</text>
</comment>
<feature type="compositionally biased region" description="Low complexity" evidence="1">
    <location>
        <begin position="320"/>
        <end position="330"/>
    </location>
</feature>
<sequence>MAVKANLLSIPAEVREEILHHYFRVDGGYIYDGDSDCLKTAVGNHPIDLALLYTCRTVANEARHLPLSLNAIKFTTLYRRDLNKLAGCFNYLSGLYNYLEADLVVALAKFLTPEIRAELALEYPKFGPRLARAVEDRDEMIEHQPQHEDDEDDLTVQARAMRRTYKGDSAAGAAKMRLKNRLDDTFCVYAPGFLHWNQDDRTRDYAGFSDLERFTHKNYQGFARSSSEAKSVWSHVLRLLAPENPAEFSRQIYTIFPESVNRHSAQEFLDMGFEHWAIPSQVRIEHAIELMALEGMWDAPDMWHEARHPEPWNTAPQPDTSTSTSASSSTPRVRCREKIRFSAVANAIRFLDTRIHPKQRRDIRTLLLHEDFPSVNVPSAHAKGLAPFFQENPRLRVERRVDLMRCIYGAHDEPSNVAARFQQLDNLTEEPRIVPTGFRLELSQWLLDALAVTSVGIPADSFTLIIEAGSYKDWISDLFQQRFHKEIAWYRAFVCLKSINSLGERNIMHRMTEDSMIQEDEVEAFEILMNKTSPILRTDFNTGVAWDVDTIVNDTQSLSMNEWFWHWFETLPLSRMEQPTHELDYKVRLTDNYEIQTD</sequence>